<dbReference type="PANTHER" id="PTHR16517">
    <property type="entry name" value="TUBBY-RELATED"/>
    <property type="match status" value="1"/>
</dbReference>
<proteinExistence type="inferred from homology"/>
<feature type="compositionally biased region" description="Basic and acidic residues" evidence="2">
    <location>
        <begin position="49"/>
        <end position="63"/>
    </location>
</feature>
<dbReference type="SUPFAM" id="SSF54518">
    <property type="entry name" value="Tubby C-terminal domain-like"/>
    <property type="match status" value="1"/>
</dbReference>
<comment type="caution">
    <text evidence="4">The sequence shown here is derived from an EMBL/GenBank/DDBJ whole genome shotgun (WGS) entry which is preliminary data.</text>
</comment>
<organism evidence="4 5">
    <name type="scientific">Hondaea fermentalgiana</name>
    <dbReference type="NCBI Taxonomy" id="2315210"/>
    <lineage>
        <taxon>Eukaryota</taxon>
        <taxon>Sar</taxon>
        <taxon>Stramenopiles</taxon>
        <taxon>Bigyra</taxon>
        <taxon>Labyrinthulomycetes</taxon>
        <taxon>Thraustochytrida</taxon>
        <taxon>Thraustochytriidae</taxon>
        <taxon>Hondaea</taxon>
    </lineage>
</organism>
<keyword evidence="5" id="KW-1185">Reference proteome</keyword>
<evidence type="ECO:0000259" key="3">
    <source>
        <dbReference type="Pfam" id="PF01167"/>
    </source>
</evidence>
<reference evidence="4 5" key="1">
    <citation type="submission" date="2017-12" db="EMBL/GenBank/DDBJ databases">
        <title>Sequencing, de novo assembly and annotation of complete genome of a new Thraustochytrid species, strain FCC1311.</title>
        <authorList>
            <person name="Sedici K."/>
            <person name="Godart F."/>
            <person name="Aiese Cigliano R."/>
            <person name="Sanseverino W."/>
            <person name="Barakat M."/>
            <person name="Ortet P."/>
            <person name="Marechal E."/>
            <person name="Cagnac O."/>
            <person name="Amato A."/>
        </authorList>
    </citation>
    <scope>NUCLEOTIDE SEQUENCE [LARGE SCALE GENOMIC DNA]</scope>
</reference>
<dbReference type="AlphaFoldDB" id="A0A2R5G5I1"/>
<dbReference type="GO" id="GO:0005929">
    <property type="term" value="C:cilium"/>
    <property type="evidence" value="ECO:0007669"/>
    <property type="project" value="TreeGrafter"/>
</dbReference>
<protein>
    <submittedName>
        <fullName evidence="4">Tubby protein</fullName>
    </submittedName>
</protein>
<dbReference type="InParanoid" id="A0A2R5G5I1"/>
<dbReference type="Proteomes" id="UP000241890">
    <property type="component" value="Unassembled WGS sequence"/>
</dbReference>
<evidence type="ECO:0000313" key="4">
    <source>
        <dbReference type="EMBL" id="GBG26240.1"/>
    </source>
</evidence>
<name>A0A2R5G5I1_9STRA</name>
<sequence length="317" mass="35920">MVTKFRPSQPLEQNEAYDRSCMDEDDEELETIELPETDDDRSKTKTAHHVSESRSAFADKEARANAADAKLVIEIPETDNYGDCNVNDRLEIPETPENPSQSYDEAESVFNFQEHLSQDQPTSDSTEEFAKLRRFRPTSTPNSDAGLNAESKSPNYELLLIAKRDRRKEKVKIYDVCKEVCPKTEALIDIAKDNIANVEASTSGSFFVYDCFDQALTVQYERSALTKRLGEGFGLVTLVNRSPRFERGQYRLNFHGRVKRASSKNMQIIERKTAPSGDICENLVMQFGKVSSHRFTLDFQQPLSSISAFGIALTQFL</sequence>
<feature type="region of interest" description="Disordered" evidence="2">
    <location>
        <begin position="1"/>
        <end position="63"/>
    </location>
</feature>
<dbReference type="EMBL" id="BEYU01000019">
    <property type="protein sequence ID" value="GBG26240.1"/>
    <property type="molecule type" value="Genomic_DNA"/>
</dbReference>
<dbReference type="InterPro" id="IPR025659">
    <property type="entry name" value="Tubby-like_C"/>
</dbReference>
<dbReference type="PRINTS" id="PR01573">
    <property type="entry name" value="SUPERTUBBY"/>
</dbReference>
<feature type="domain" description="Tubby C-terminal" evidence="3">
    <location>
        <begin position="148"/>
        <end position="316"/>
    </location>
</feature>
<dbReference type="Pfam" id="PF01167">
    <property type="entry name" value="Tub"/>
    <property type="match status" value="1"/>
</dbReference>
<accession>A0A2R5G5I1</accession>
<gene>
    <name evidence="4" type="ORF">FCC1311_024612</name>
</gene>
<dbReference type="OrthoDB" id="8775810at2759"/>
<evidence type="ECO:0000256" key="1">
    <source>
        <dbReference type="ARBA" id="ARBA00007129"/>
    </source>
</evidence>
<feature type="compositionally biased region" description="Acidic residues" evidence="2">
    <location>
        <begin position="23"/>
        <end position="39"/>
    </location>
</feature>
<comment type="similarity">
    <text evidence="1">Belongs to the TUB family.</text>
</comment>
<dbReference type="PANTHER" id="PTHR16517:SF7">
    <property type="entry name" value="PROTEIN KING TUBBY"/>
    <property type="match status" value="1"/>
</dbReference>
<dbReference type="InterPro" id="IPR000007">
    <property type="entry name" value="Tubby_C"/>
</dbReference>
<evidence type="ECO:0000256" key="2">
    <source>
        <dbReference type="SAM" id="MobiDB-lite"/>
    </source>
</evidence>
<evidence type="ECO:0000313" key="5">
    <source>
        <dbReference type="Proteomes" id="UP000241890"/>
    </source>
</evidence>
<dbReference type="Gene3D" id="3.20.90.10">
    <property type="entry name" value="Tubby Protein, Chain A"/>
    <property type="match status" value="1"/>
</dbReference>
<dbReference type="GO" id="GO:0061512">
    <property type="term" value="P:protein localization to cilium"/>
    <property type="evidence" value="ECO:0007669"/>
    <property type="project" value="TreeGrafter"/>
</dbReference>